<accession>A0A4U5MR29</accession>
<dbReference type="AlphaFoldDB" id="A0A4U5MR29"/>
<reference evidence="1 2" key="2">
    <citation type="journal article" date="2019" name="G3 (Bethesda)">
        <title>Hybrid Assembly of the Genome of the Entomopathogenic Nematode Steinernema carpocapsae Identifies the X-Chromosome.</title>
        <authorList>
            <person name="Serra L."/>
            <person name="Macchietto M."/>
            <person name="Macias-Munoz A."/>
            <person name="McGill C.J."/>
            <person name="Rodriguez I.M."/>
            <person name="Rodriguez B."/>
            <person name="Murad R."/>
            <person name="Mortazavi A."/>
        </authorList>
    </citation>
    <scope>NUCLEOTIDE SEQUENCE [LARGE SCALE GENOMIC DNA]</scope>
    <source>
        <strain evidence="1 2">ALL</strain>
    </source>
</reference>
<comment type="caution">
    <text evidence="1">The sequence shown here is derived from an EMBL/GenBank/DDBJ whole genome shotgun (WGS) entry which is preliminary data.</text>
</comment>
<evidence type="ECO:0008006" key="3">
    <source>
        <dbReference type="Google" id="ProtNLM"/>
    </source>
</evidence>
<dbReference type="EMBL" id="AZBU02000006">
    <property type="protein sequence ID" value="TKR72119.1"/>
    <property type="molecule type" value="Genomic_DNA"/>
</dbReference>
<name>A0A4U5MR29_STECR</name>
<dbReference type="Proteomes" id="UP000298663">
    <property type="component" value="Unassembled WGS sequence"/>
</dbReference>
<proteinExistence type="predicted"/>
<dbReference type="STRING" id="34508.A0A4U5MR29"/>
<sequence length="252" mass="29231">MNRLVSSLSRFSLNSLSGRSLHSFTASTSVVTPPPPSPQIIHSILNPDVDRAIRLPPTLRSPQIYTFPTPERIQKIEAPAPGGIEPIEKLDPLEQKSPVVDPSAGKKTPMIAGPRLLTIRRKKMKKHKRKQRFDRDYFKYQKYHRAKKLNSEREFRAKMKEILGELETFDPMEYVNDTIKRSKREWSQELAPTGRKLYPHWSQLVSLEELYGLETSDYIDKRAGLPNDEDREQIARQKEEYTKKYTTANIKN</sequence>
<gene>
    <name evidence="1" type="ORF">L596_019628</name>
</gene>
<evidence type="ECO:0000313" key="1">
    <source>
        <dbReference type="EMBL" id="TKR72119.1"/>
    </source>
</evidence>
<evidence type="ECO:0000313" key="2">
    <source>
        <dbReference type="Proteomes" id="UP000298663"/>
    </source>
</evidence>
<dbReference type="OrthoDB" id="5837974at2759"/>
<protein>
    <recommendedName>
        <fullName evidence="3">Mitochondrial mRNA-processing protein COX24 C-terminal domain-containing protein</fullName>
    </recommendedName>
</protein>
<reference evidence="1 2" key="1">
    <citation type="journal article" date="2015" name="Genome Biol.">
        <title>Comparative genomics of Steinernema reveals deeply conserved gene regulatory networks.</title>
        <authorList>
            <person name="Dillman A.R."/>
            <person name="Macchietto M."/>
            <person name="Porter C.F."/>
            <person name="Rogers A."/>
            <person name="Williams B."/>
            <person name="Antoshechkin I."/>
            <person name="Lee M.M."/>
            <person name="Goodwin Z."/>
            <person name="Lu X."/>
            <person name="Lewis E.E."/>
            <person name="Goodrich-Blair H."/>
            <person name="Stock S.P."/>
            <person name="Adams B.J."/>
            <person name="Sternberg P.W."/>
            <person name="Mortazavi A."/>
        </authorList>
    </citation>
    <scope>NUCLEOTIDE SEQUENCE [LARGE SCALE GENOMIC DNA]</scope>
    <source>
        <strain evidence="1 2">ALL</strain>
    </source>
</reference>
<organism evidence="1 2">
    <name type="scientific">Steinernema carpocapsae</name>
    <name type="common">Entomopathogenic nematode</name>
    <dbReference type="NCBI Taxonomy" id="34508"/>
    <lineage>
        <taxon>Eukaryota</taxon>
        <taxon>Metazoa</taxon>
        <taxon>Ecdysozoa</taxon>
        <taxon>Nematoda</taxon>
        <taxon>Chromadorea</taxon>
        <taxon>Rhabditida</taxon>
        <taxon>Tylenchina</taxon>
        <taxon>Panagrolaimomorpha</taxon>
        <taxon>Strongyloidoidea</taxon>
        <taxon>Steinernematidae</taxon>
        <taxon>Steinernema</taxon>
    </lineage>
</organism>
<keyword evidence="2" id="KW-1185">Reference proteome</keyword>